<dbReference type="EMBL" id="CAJNIZ010047493">
    <property type="protein sequence ID" value="CAE7768867.1"/>
    <property type="molecule type" value="Genomic_DNA"/>
</dbReference>
<evidence type="ECO:0000313" key="2">
    <source>
        <dbReference type="EMBL" id="CAE7768867.1"/>
    </source>
</evidence>
<keyword evidence="1" id="KW-0472">Membrane</keyword>
<accession>A0A812YBT5</accession>
<organism evidence="2 3">
    <name type="scientific">Symbiodinium pilosum</name>
    <name type="common">Dinoflagellate</name>
    <dbReference type="NCBI Taxonomy" id="2952"/>
    <lineage>
        <taxon>Eukaryota</taxon>
        <taxon>Sar</taxon>
        <taxon>Alveolata</taxon>
        <taxon>Dinophyceae</taxon>
        <taxon>Suessiales</taxon>
        <taxon>Symbiodiniaceae</taxon>
        <taxon>Symbiodinium</taxon>
    </lineage>
</organism>
<keyword evidence="3" id="KW-1185">Reference proteome</keyword>
<keyword evidence="1" id="KW-1133">Transmembrane helix</keyword>
<dbReference type="Proteomes" id="UP000649617">
    <property type="component" value="Unassembled WGS sequence"/>
</dbReference>
<evidence type="ECO:0000313" key="3">
    <source>
        <dbReference type="Proteomes" id="UP000649617"/>
    </source>
</evidence>
<feature type="transmembrane region" description="Helical" evidence="1">
    <location>
        <begin position="74"/>
        <end position="93"/>
    </location>
</feature>
<reference evidence="2" key="1">
    <citation type="submission" date="2021-02" db="EMBL/GenBank/DDBJ databases">
        <authorList>
            <person name="Dougan E. K."/>
            <person name="Rhodes N."/>
            <person name="Thang M."/>
            <person name="Chan C."/>
        </authorList>
    </citation>
    <scope>NUCLEOTIDE SEQUENCE</scope>
</reference>
<protein>
    <submittedName>
        <fullName evidence="2">Uncharacterized protein</fullName>
    </submittedName>
</protein>
<sequence>MAVIGESCSSLTPYGVGATLAQLGRGGLPNDKKPRRPVRIYGLGCTSAFERQFSSIESGNTALKWLSICSIGEIVLRAVLTCLMGFVTAPVILVAHAVALVSAAIALGMGAPAKCLALVMNDAKAFQVVEDIQNVATVGRVAKIMGASALHAIPASTPLGVMQNPYYRRTGLVHGEC</sequence>
<dbReference type="AlphaFoldDB" id="A0A812YBT5"/>
<evidence type="ECO:0000256" key="1">
    <source>
        <dbReference type="SAM" id="Phobius"/>
    </source>
</evidence>
<gene>
    <name evidence="2" type="ORF">SPIL2461_LOCUS22602</name>
</gene>
<keyword evidence="1" id="KW-0812">Transmembrane</keyword>
<feature type="transmembrane region" description="Helical" evidence="1">
    <location>
        <begin position="99"/>
        <end position="119"/>
    </location>
</feature>
<proteinExistence type="predicted"/>
<name>A0A812YBT5_SYMPI</name>
<comment type="caution">
    <text evidence="2">The sequence shown here is derived from an EMBL/GenBank/DDBJ whole genome shotgun (WGS) entry which is preliminary data.</text>
</comment>
<dbReference type="OrthoDB" id="447695at2759"/>